<dbReference type="PANTHER" id="PTHR31591">
    <property type="entry name" value="UPF0613 PROTEIN PB24D3.06C"/>
    <property type="match status" value="1"/>
</dbReference>
<evidence type="ECO:0000313" key="2">
    <source>
        <dbReference type="Proteomes" id="UP000799772"/>
    </source>
</evidence>
<gene>
    <name evidence="1" type="ORF">NA57DRAFT_63565</name>
</gene>
<organism evidence="1 2">
    <name type="scientific">Rhizodiscina lignyota</name>
    <dbReference type="NCBI Taxonomy" id="1504668"/>
    <lineage>
        <taxon>Eukaryota</taxon>
        <taxon>Fungi</taxon>
        <taxon>Dikarya</taxon>
        <taxon>Ascomycota</taxon>
        <taxon>Pezizomycotina</taxon>
        <taxon>Dothideomycetes</taxon>
        <taxon>Pleosporomycetidae</taxon>
        <taxon>Aulographales</taxon>
        <taxon>Rhizodiscinaceae</taxon>
        <taxon>Rhizodiscina</taxon>
    </lineage>
</organism>
<sequence>MPRPPFTPSPHPGTLHHFTSRLVAFEHGGPSPSASDRNVLIWIGGLGDGLLTVPYPQAIAASLPPNWCLVQPVLYSSYIGWGASSLKRDAKELGRCVEYFKSRRPGAKIVLMGHSTGSQDCMEYLVGAESAERPGIDGVILQAGISDREGMIAGMPDGTYEASCKTAQQWVDEGRGGDFLPLSVTTDIFVTPCTASRWLSLASPDKNGADDYFSSDLDAEKLKATFGRLPKESPLLILFGGADPFVPQHVDRRGLVAKWTDVVKRGGGVVDEENGGIVEGATHNLSGDPEHVVQDLVRRVKAFLEKVDQASFVSSAHL</sequence>
<dbReference type="OrthoDB" id="10034502at2759"/>
<keyword evidence="2" id="KW-1185">Reference proteome</keyword>
<dbReference type="InterPro" id="IPR029058">
    <property type="entry name" value="AB_hydrolase_fold"/>
</dbReference>
<dbReference type="PANTHER" id="PTHR31591:SF7">
    <property type="entry name" value="DUF1749-DOMAIN-CONTAINING PROTEIN"/>
    <property type="match status" value="1"/>
</dbReference>
<dbReference type="InterPro" id="IPR013744">
    <property type="entry name" value="SidJ"/>
</dbReference>
<dbReference type="EMBL" id="ML978122">
    <property type="protein sequence ID" value="KAF2102728.1"/>
    <property type="molecule type" value="Genomic_DNA"/>
</dbReference>
<evidence type="ECO:0000313" key="1">
    <source>
        <dbReference type="EMBL" id="KAF2102728.1"/>
    </source>
</evidence>
<dbReference type="Gene3D" id="3.40.50.1820">
    <property type="entry name" value="alpha/beta hydrolase"/>
    <property type="match status" value="1"/>
</dbReference>
<dbReference type="SUPFAM" id="SSF53474">
    <property type="entry name" value="alpha/beta-Hydrolases"/>
    <property type="match status" value="1"/>
</dbReference>
<comment type="caution">
    <text evidence="1">The sequence shown here is derived from an EMBL/GenBank/DDBJ whole genome shotgun (WGS) entry which is preliminary data.</text>
</comment>
<dbReference type="Pfam" id="PF08538">
    <property type="entry name" value="DUF1749"/>
    <property type="match status" value="1"/>
</dbReference>
<accession>A0A9P4INY2</accession>
<reference evidence="1" key="1">
    <citation type="journal article" date="2020" name="Stud. Mycol.">
        <title>101 Dothideomycetes genomes: a test case for predicting lifestyles and emergence of pathogens.</title>
        <authorList>
            <person name="Haridas S."/>
            <person name="Albert R."/>
            <person name="Binder M."/>
            <person name="Bloem J."/>
            <person name="Labutti K."/>
            <person name="Salamov A."/>
            <person name="Andreopoulos B."/>
            <person name="Baker S."/>
            <person name="Barry K."/>
            <person name="Bills G."/>
            <person name="Bluhm B."/>
            <person name="Cannon C."/>
            <person name="Castanera R."/>
            <person name="Culley D."/>
            <person name="Daum C."/>
            <person name="Ezra D."/>
            <person name="Gonzalez J."/>
            <person name="Henrissat B."/>
            <person name="Kuo A."/>
            <person name="Liang C."/>
            <person name="Lipzen A."/>
            <person name="Lutzoni F."/>
            <person name="Magnuson J."/>
            <person name="Mondo S."/>
            <person name="Nolan M."/>
            <person name="Ohm R."/>
            <person name="Pangilinan J."/>
            <person name="Park H.-J."/>
            <person name="Ramirez L."/>
            <person name="Alfaro M."/>
            <person name="Sun H."/>
            <person name="Tritt A."/>
            <person name="Yoshinaga Y."/>
            <person name="Zwiers L.-H."/>
            <person name="Turgeon B."/>
            <person name="Goodwin S."/>
            <person name="Spatafora J."/>
            <person name="Crous P."/>
            <person name="Grigoriev I."/>
        </authorList>
    </citation>
    <scope>NUCLEOTIDE SEQUENCE</scope>
    <source>
        <strain evidence="1">CBS 133067</strain>
    </source>
</reference>
<name>A0A9P4INY2_9PEZI</name>
<protein>
    <submittedName>
        <fullName evidence="1">DUF1749-domain-containing protein</fullName>
    </submittedName>
</protein>
<dbReference type="Proteomes" id="UP000799772">
    <property type="component" value="Unassembled WGS sequence"/>
</dbReference>
<proteinExistence type="predicted"/>
<dbReference type="AlphaFoldDB" id="A0A9P4INY2"/>